<dbReference type="EMBL" id="DS999641">
    <property type="protein sequence ID" value="EFE67428.2"/>
    <property type="molecule type" value="Genomic_DNA"/>
</dbReference>
<proteinExistence type="predicted"/>
<gene>
    <name evidence="1" type="ORF">SSFG_02677</name>
</gene>
<accession>D6A1N6</accession>
<name>D6A1N6_STRV1</name>
<evidence type="ECO:0000313" key="1">
    <source>
        <dbReference type="EMBL" id="EFE67428.2"/>
    </source>
</evidence>
<dbReference type="Proteomes" id="UP000003824">
    <property type="component" value="Unassembled WGS sequence"/>
</dbReference>
<protein>
    <submittedName>
        <fullName evidence="1">Predicted protein</fullName>
    </submittedName>
</protein>
<sequence>MHRFGLDQLESAVGKGDAAAPEIRLCGLPDAWYPAFGR</sequence>
<reference evidence="2" key="1">
    <citation type="submission" date="2008-12" db="EMBL/GenBank/DDBJ databases">
        <title>Annotation of Streptomyces ghanaensis ATCC 14672.</title>
        <authorList>
            <consortium name="The Broad Institute Genome Sequencing Platform"/>
            <consortium name="Broad Institute Microbial Sequencing Center"/>
            <person name="Fischbach M."/>
            <person name="Ward D."/>
            <person name="Young S."/>
            <person name="Kodira C.D."/>
            <person name="Zeng Q."/>
            <person name="Koehrsen M."/>
            <person name="Godfrey P."/>
            <person name="Alvarado L."/>
            <person name="Berlin A.M."/>
            <person name="Borenstein D."/>
            <person name="Chen Z."/>
            <person name="Engels R."/>
            <person name="Freedman E."/>
            <person name="Gellesch M."/>
            <person name="Goldberg J."/>
            <person name="Griggs A."/>
            <person name="Gujja S."/>
            <person name="Heiman D.I."/>
            <person name="Hepburn T.A."/>
            <person name="Howarth C."/>
            <person name="Jen D."/>
            <person name="Larson L."/>
            <person name="Lewis B."/>
            <person name="Mehta T."/>
            <person name="Park D."/>
            <person name="Pearson M."/>
            <person name="Roberts A."/>
            <person name="Saif S."/>
            <person name="Shea T.D."/>
            <person name="Shenoy N."/>
            <person name="Sisk P."/>
            <person name="Stolte C."/>
            <person name="Sykes S.N."/>
            <person name="Walk T."/>
            <person name="White J."/>
            <person name="Yandava C."/>
            <person name="Straight P."/>
            <person name="Clardy J."/>
            <person name="Hung D."/>
            <person name="Kolter R."/>
            <person name="Mekalanos J."/>
            <person name="Walker S."/>
            <person name="Walsh C.T."/>
            <person name="Wieland B.L.C."/>
            <person name="Ilzarbe M."/>
            <person name="Galagan J."/>
            <person name="Nusbaum C."/>
            <person name="Birren B."/>
        </authorList>
    </citation>
    <scope>NUCLEOTIDE SEQUENCE [LARGE SCALE GENOMIC DNA]</scope>
    <source>
        <strain evidence="2">ATCC 14672 / DSM 40746 / JCM 4963 / KCTC 9882 / NRRL B-12104 / FH 1290</strain>
    </source>
</reference>
<dbReference type="AlphaFoldDB" id="D6A1N6"/>
<evidence type="ECO:0000313" key="2">
    <source>
        <dbReference type="Proteomes" id="UP000003824"/>
    </source>
</evidence>
<organism evidence="1 2">
    <name type="scientific">Streptomyces viridosporus (strain ATCC 14672 / DSM 40746 / JCM 4963 / KCTC 9882 / NRRL B-12104 / FH 1290)</name>
    <name type="common">Streptomyces ghanaensis</name>
    <dbReference type="NCBI Taxonomy" id="566461"/>
    <lineage>
        <taxon>Bacteria</taxon>
        <taxon>Bacillati</taxon>
        <taxon>Actinomycetota</taxon>
        <taxon>Actinomycetes</taxon>
        <taxon>Kitasatosporales</taxon>
        <taxon>Streptomycetaceae</taxon>
        <taxon>Streptomyces</taxon>
    </lineage>
</organism>